<feature type="transmembrane region" description="Helical" evidence="8">
    <location>
        <begin position="120"/>
        <end position="139"/>
    </location>
</feature>
<evidence type="ECO:0000256" key="3">
    <source>
        <dbReference type="ARBA" id="ARBA00022448"/>
    </source>
</evidence>
<dbReference type="InterPro" id="IPR020846">
    <property type="entry name" value="MFS_dom"/>
</dbReference>
<comment type="caution">
    <text evidence="10">The sequence shown here is derived from an EMBL/GenBank/DDBJ whole genome shotgun (WGS) entry which is preliminary data.</text>
</comment>
<evidence type="ECO:0000256" key="2">
    <source>
        <dbReference type="ARBA" id="ARBA00008335"/>
    </source>
</evidence>
<evidence type="ECO:0000256" key="1">
    <source>
        <dbReference type="ARBA" id="ARBA00004127"/>
    </source>
</evidence>
<dbReference type="PANTHER" id="PTHR23514:SF3">
    <property type="entry name" value="BYPASS OF STOP CODON PROTEIN 6"/>
    <property type="match status" value="1"/>
</dbReference>
<evidence type="ECO:0000313" key="11">
    <source>
        <dbReference type="Proteomes" id="UP001316803"/>
    </source>
</evidence>
<feature type="compositionally biased region" description="Basic and acidic residues" evidence="7">
    <location>
        <begin position="30"/>
        <end position="41"/>
    </location>
</feature>
<keyword evidence="3" id="KW-0813">Transport</keyword>
<dbReference type="GO" id="GO:0016020">
    <property type="term" value="C:membrane"/>
    <property type="evidence" value="ECO:0007669"/>
    <property type="project" value="TreeGrafter"/>
</dbReference>
<feature type="region of interest" description="Disordered" evidence="7">
    <location>
        <begin position="1"/>
        <end position="41"/>
    </location>
</feature>
<dbReference type="PANTHER" id="PTHR23514">
    <property type="entry name" value="BYPASS OF STOP CODON PROTEIN 6"/>
    <property type="match status" value="1"/>
</dbReference>
<feature type="transmembrane region" description="Helical" evidence="8">
    <location>
        <begin position="316"/>
        <end position="339"/>
    </location>
</feature>
<feature type="transmembrane region" description="Helical" evidence="8">
    <location>
        <begin position="88"/>
        <end position="108"/>
    </location>
</feature>
<proteinExistence type="inferred from homology"/>
<evidence type="ECO:0000256" key="7">
    <source>
        <dbReference type="SAM" id="MobiDB-lite"/>
    </source>
</evidence>
<dbReference type="PROSITE" id="PS50850">
    <property type="entry name" value="MFS"/>
    <property type="match status" value="1"/>
</dbReference>
<reference evidence="10 11" key="1">
    <citation type="submission" date="2022-12" db="EMBL/GenBank/DDBJ databases">
        <title>Genomic features and morphological characterization of a novel Knufia sp. strain isolated from spacecraft assembly facility.</title>
        <authorList>
            <person name="Teixeira M."/>
            <person name="Chander A.M."/>
            <person name="Stajich J.E."/>
            <person name="Venkateswaran K."/>
        </authorList>
    </citation>
    <scope>NUCLEOTIDE SEQUENCE [LARGE SCALE GENOMIC DNA]</scope>
    <source>
        <strain evidence="10 11">FJI-L2-BK-P2</strain>
    </source>
</reference>
<dbReference type="AlphaFoldDB" id="A0AAN8EUA8"/>
<dbReference type="GO" id="GO:0022857">
    <property type="term" value="F:transmembrane transporter activity"/>
    <property type="evidence" value="ECO:0007669"/>
    <property type="project" value="InterPro"/>
</dbReference>
<dbReference type="InterPro" id="IPR051788">
    <property type="entry name" value="MFS_Transporter"/>
</dbReference>
<evidence type="ECO:0000256" key="5">
    <source>
        <dbReference type="ARBA" id="ARBA00022989"/>
    </source>
</evidence>
<evidence type="ECO:0000313" key="10">
    <source>
        <dbReference type="EMBL" id="KAK5952228.1"/>
    </source>
</evidence>
<comment type="subcellular location">
    <subcellularLocation>
        <location evidence="1">Endomembrane system</location>
        <topology evidence="1">Multi-pass membrane protein</topology>
    </subcellularLocation>
</comment>
<evidence type="ECO:0000256" key="6">
    <source>
        <dbReference type="ARBA" id="ARBA00023136"/>
    </source>
</evidence>
<dbReference type="InterPro" id="IPR036259">
    <property type="entry name" value="MFS_trans_sf"/>
</dbReference>
<accession>A0AAN8EUA8</accession>
<evidence type="ECO:0000256" key="8">
    <source>
        <dbReference type="SAM" id="Phobius"/>
    </source>
</evidence>
<feature type="transmembrane region" description="Helical" evidence="8">
    <location>
        <begin position="413"/>
        <end position="431"/>
    </location>
</feature>
<feature type="transmembrane region" description="Helical" evidence="8">
    <location>
        <begin position="248"/>
        <end position="268"/>
    </location>
</feature>
<gene>
    <name evidence="10" type="ORF">OHC33_006701</name>
</gene>
<dbReference type="InterPro" id="IPR011701">
    <property type="entry name" value="MFS"/>
</dbReference>
<feature type="transmembrane region" description="Helical" evidence="8">
    <location>
        <begin position="204"/>
        <end position="227"/>
    </location>
</feature>
<feature type="transmembrane region" description="Helical" evidence="8">
    <location>
        <begin position="379"/>
        <end position="401"/>
    </location>
</feature>
<evidence type="ECO:0000256" key="4">
    <source>
        <dbReference type="ARBA" id="ARBA00022692"/>
    </source>
</evidence>
<organism evidence="10 11">
    <name type="scientific">Knufia fluminis</name>
    <dbReference type="NCBI Taxonomy" id="191047"/>
    <lineage>
        <taxon>Eukaryota</taxon>
        <taxon>Fungi</taxon>
        <taxon>Dikarya</taxon>
        <taxon>Ascomycota</taxon>
        <taxon>Pezizomycotina</taxon>
        <taxon>Eurotiomycetes</taxon>
        <taxon>Chaetothyriomycetidae</taxon>
        <taxon>Chaetothyriales</taxon>
        <taxon>Trichomeriaceae</taxon>
        <taxon>Knufia</taxon>
    </lineage>
</organism>
<keyword evidence="6 8" id="KW-0472">Membrane</keyword>
<dbReference type="Pfam" id="PF07690">
    <property type="entry name" value="MFS_1"/>
    <property type="match status" value="1"/>
</dbReference>
<evidence type="ECO:0000259" key="9">
    <source>
        <dbReference type="PROSITE" id="PS50850"/>
    </source>
</evidence>
<dbReference type="SUPFAM" id="SSF103473">
    <property type="entry name" value="MFS general substrate transporter"/>
    <property type="match status" value="1"/>
</dbReference>
<dbReference type="GO" id="GO:0012505">
    <property type="term" value="C:endomembrane system"/>
    <property type="evidence" value="ECO:0007669"/>
    <property type="project" value="UniProtKB-SubCell"/>
</dbReference>
<comment type="similarity">
    <text evidence="2">Belongs to the major facilitator superfamily.</text>
</comment>
<keyword evidence="4 8" id="KW-0812">Transmembrane</keyword>
<protein>
    <recommendedName>
        <fullName evidence="9">Major facilitator superfamily (MFS) profile domain-containing protein</fullName>
    </recommendedName>
</protein>
<sequence length="432" mass="46634">MPLAQSSAERQPLLLPDDGTQNPSPSSDDTSSRRVDDHEDTQHDVMSVPRDHFQVLAVMFCFFLSGVHVTAIGTFLPTLENFYNINDSTAALMFSAGVAGYITTCLLMPKVVSLTGWRGISLIAPMLYLASDVLLSTGPPYPVVLASYFVGGLGYGLSDSGFCSWASKRPYANVVQGLMHGSFAVGSIVGPLASYAVLEHGFEWVAFYRIMAILICGELIVLGLAFWKENPCAFRMTQQRQQQLKVAGMTQARLVLVCSIFYFSYIAVEAIYTDWVITYMQRVRYVKLATASLSSSIFWIGMALGRTLLGLVTEYFGVKVSVTAYIILSICLQVAFRLVQSVPGSLALLGTIGFFLGPMFPSGLLLLSSTLPLQQALGAISAASAVGQVGGGLAPLLLGLMADTLGMKHLPDVVVGLTLLLLVFWLIFARCA</sequence>
<name>A0AAN8EUA8_9EURO</name>
<keyword evidence="5 8" id="KW-1133">Transmembrane helix</keyword>
<dbReference type="Gene3D" id="1.20.1250.20">
    <property type="entry name" value="MFS general substrate transporter like domains"/>
    <property type="match status" value="2"/>
</dbReference>
<keyword evidence="11" id="KW-1185">Reference proteome</keyword>
<feature type="transmembrane region" description="Helical" evidence="8">
    <location>
        <begin position="345"/>
        <end position="367"/>
    </location>
</feature>
<feature type="domain" description="Major facilitator superfamily (MFS) profile" evidence="9">
    <location>
        <begin position="54"/>
        <end position="432"/>
    </location>
</feature>
<feature type="transmembrane region" description="Helical" evidence="8">
    <location>
        <begin position="288"/>
        <end position="309"/>
    </location>
</feature>
<feature type="transmembrane region" description="Helical" evidence="8">
    <location>
        <begin position="55"/>
        <end position="76"/>
    </location>
</feature>
<dbReference type="Proteomes" id="UP001316803">
    <property type="component" value="Unassembled WGS sequence"/>
</dbReference>
<dbReference type="EMBL" id="JAKLMC020000016">
    <property type="protein sequence ID" value="KAK5952228.1"/>
    <property type="molecule type" value="Genomic_DNA"/>
</dbReference>